<gene>
    <name evidence="1" type="ORF">BPA01_14240</name>
</gene>
<dbReference type="InterPro" id="IPR025560">
    <property type="entry name" value="Imm22"/>
</dbReference>
<keyword evidence="2" id="KW-1185">Reference proteome</keyword>
<accession>A0A4Y3PEE3</accession>
<evidence type="ECO:0000313" key="1">
    <source>
        <dbReference type="EMBL" id="GEB31844.1"/>
    </source>
</evidence>
<dbReference type="Proteomes" id="UP000316882">
    <property type="component" value="Unassembled WGS sequence"/>
</dbReference>
<comment type="caution">
    <text evidence="1">The sequence shown here is derived from an EMBL/GenBank/DDBJ whole genome shotgun (WGS) entry which is preliminary data.</text>
</comment>
<reference evidence="1 2" key="1">
    <citation type="submission" date="2019-06" db="EMBL/GenBank/DDBJ databases">
        <title>Whole genome shotgun sequence of Brevibacillus parabrevis NBRC 12334.</title>
        <authorList>
            <person name="Hosoyama A."/>
            <person name="Uohara A."/>
            <person name="Ohji S."/>
            <person name="Ichikawa N."/>
        </authorList>
    </citation>
    <scope>NUCLEOTIDE SEQUENCE [LARGE SCALE GENOMIC DNA]</scope>
    <source>
        <strain evidence="1 2">NBRC 12334</strain>
    </source>
</reference>
<sequence>MKHVVVVWGTDLQTEDELQAFLEPVYTEDGDMYPSEFMKATGLTWVDEDFFEVHAVAKAEERADFLEYLRQECVSDGEIFAEKLPAAFSEELTGYPTVLLLYGQQTAYGTVNEELFSLAGEPEAEHERVKLLAKIEYEA</sequence>
<dbReference type="AlphaFoldDB" id="A0A4Y3PEE3"/>
<dbReference type="RefSeq" id="WP_122964171.1">
    <property type="nucleotide sequence ID" value="NZ_BJMH01000005.1"/>
</dbReference>
<dbReference type="STRING" id="54914.AV540_02420"/>
<organism evidence="1 2">
    <name type="scientific">Brevibacillus parabrevis</name>
    <dbReference type="NCBI Taxonomy" id="54914"/>
    <lineage>
        <taxon>Bacteria</taxon>
        <taxon>Bacillati</taxon>
        <taxon>Bacillota</taxon>
        <taxon>Bacilli</taxon>
        <taxon>Bacillales</taxon>
        <taxon>Paenibacillaceae</taxon>
        <taxon>Brevibacillus</taxon>
    </lineage>
</organism>
<evidence type="ECO:0000313" key="2">
    <source>
        <dbReference type="Proteomes" id="UP000316882"/>
    </source>
</evidence>
<protein>
    <recommendedName>
        <fullName evidence="3">Immunity protein 22</fullName>
    </recommendedName>
</protein>
<evidence type="ECO:0008006" key="3">
    <source>
        <dbReference type="Google" id="ProtNLM"/>
    </source>
</evidence>
<dbReference type="Pfam" id="PF14112">
    <property type="entry name" value="DUF4284"/>
    <property type="match status" value="1"/>
</dbReference>
<name>A0A4Y3PEE3_BREPA</name>
<dbReference type="EMBL" id="BJMH01000005">
    <property type="protein sequence ID" value="GEB31844.1"/>
    <property type="molecule type" value="Genomic_DNA"/>
</dbReference>
<proteinExistence type="predicted"/>